<evidence type="ECO:0000256" key="1">
    <source>
        <dbReference type="ARBA" id="ARBA00006484"/>
    </source>
</evidence>
<organism evidence="3 4">
    <name type="scientific">Candidatus Microbacterium stercoravium</name>
    <dbReference type="NCBI Taxonomy" id="2838697"/>
    <lineage>
        <taxon>Bacteria</taxon>
        <taxon>Bacillati</taxon>
        <taxon>Actinomycetota</taxon>
        <taxon>Actinomycetes</taxon>
        <taxon>Micrococcales</taxon>
        <taxon>Microbacteriaceae</taxon>
        <taxon>Microbacterium</taxon>
    </lineage>
</organism>
<dbReference type="InterPro" id="IPR002347">
    <property type="entry name" value="SDR_fam"/>
</dbReference>
<sequence>MTDARTLTDRRVLLAGGTSDAGWAIAHALRGRGARVVVAGRSPVRLARFADAGFDAVEVDLTHAAAVDDAVGGLGPLDGLIPLVGGWRGGGGIPGQSDEDWQALSDALTAVRHACRAAWPLLEASPAARVAVVSSVQVARPLAGGANYAAVKAAIEAWIQAMAHGFSISARDADRPQAGGCTIFRVNQLADVVDDVAAGMAGLWDEAPDPTARIVTLA</sequence>
<name>A0A9D2H6K2_9MICO</name>
<dbReference type="AlphaFoldDB" id="A0A9D2H6K2"/>
<gene>
    <name evidence="3" type="ORF">H9800_08185</name>
</gene>
<reference evidence="3" key="2">
    <citation type="submission" date="2021-04" db="EMBL/GenBank/DDBJ databases">
        <authorList>
            <person name="Gilroy R."/>
        </authorList>
    </citation>
    <scope>NUCLEOTIDE SEQUENCE</scope>
    <source>
        <strain evidence="3">ChiHjej8B7-3636</strain>
    </source>
</reference>
<dbReference type="PANTHER" id="PTHR43477:SF1">
    <property type="entry name" value="DIHYDROANTICAPSIN 7-DEHYDROGENASE"/>
    <property type="match status" value="1"/>
</dbReference>
<reference evidence="3" key="1">
    <citation type="journal article" date="2021" name="PeerJ">
        <title>Extensive microbial diversity within the chicken gut microbiome revealed by metagenomics and culture.</title>
        <authorList>
            <person name="Gilroy R."/>
            <person name="Ravi A."/>
            <person name="Getino M."/>
            <person name="Pursley I."/>
            <person name="Horton D.L."/>
            <person name="Alikhan N.F."/>
            <person name="Baker D."/>
            <person name="Gharbi K."/>
            <person name="Hall N."/>
            <person name="Watson M."/>
            <person name="Adriaenssens E.M."/>
            <person name="Foster-Nyarko E."/>
            <person name="Jarju S."/>
            <person name="Secka A."/>
            <person name="Antonio M."/>
            <person name="Oren A."/>
            <person name="Chaudhuri R.R."/>
            <person name="La Ragione R."/>
            <person name="Hildebrand F."/>
            <person name="Pallen M.J."/>
        </authorList>
    </citation>
    <scope>NUCLEOTIDE SEQUENCE</scope>
    <source>
        <strain evidence="3">ChiHjej8B7-3636</strain>
    </source>
</reference>
<accession>A0A9D2H6K2</accession>
<dbReference type="EMBL" id="DXAM01000114">
    <property type="protein sequence ID" value="HJA04824.1"/>
    <property type="molecule type" value="Genomic_DNA"/>
</dbReference>
<protein>
    <submittedName>
        <fullName evidence="3">SDR family oxidoreductase</fullName>
    </submittedName>
</protein>
<dbReference type="InterPro" id="IPR051122">
    <property type="entry name" value="SDR_DHRS6-like"/>
</dbReference>
<comment type="similarity">
    <text evidence="1">Belongs to the short-chain dehydrogenases/reductases (SDR) family.</text>
</comment>
<evidence type="ECO:0000313" key="3">
    <source>
        <dbReference type="EMBL" id="HJA04824.1"/>
    </source>
</evidence>
<dbReference type="Pfam" id="PF00106">
    <property type="entry name" value="adh_short"/>
    <property type="match status" value="1"/>
</dbReference>
<evidence type="ECO:0000313" key="4">
    <source>
        <dbReference type="Proteomes" id="UP000824220"/>
    </source>
</evidence>
<dbReference type="Gene3D" id="3.40.50.720">
    <property type="entry name" value="NAD(P)-binding Rossmann-like Domain"/>
    <property type="match status" value="1"/>
</dbReference>
<dbReference type="SUPFAM" id="SSF51735">
    <property type="entry name" value="NAD(P)-binding Rossmann-fold domains"/>
    <property type="match status" value="1"/>
</dbReference>
<evidence type="ECO:0000256" key="2">
    <source>
        <dbReference type="ARBA" id="ARBA00023002"/>
    </source>
</evidence>
<comment type="caution">
    <text evidence="3">The sequence shown here is derived from an EMBL/GenBank/DDBJ whole genome shotgun (WGS) entry which is preliminary data.</text>
</comment>
<dbReference type="InterPro" id="IPR036291">
    <property type="entry name" value="NAD(P)-bd_dom_sf"/>
</dbReference>
<dbReference type="GO" id="GO:0016491">
    <property type="term" value="F:oxidoreductase activity"/>
    <property type="evidence" value="ECO:0007669"/>
    <property type="project" value="UniProtKB-KW"/>
</dbReference>
<dbReference type="Proteomes" id="UP000824220">
    <property type="component" value="Unassembled WGS sequence"/>
</dbReference>
<dbReference type="CDD" id="cd05233">
    <property type="entry name" value="SDR_c"/>
    <property type="match status" value="1"/>
</dbReference>
<proteinExistence type="inferred from homology"/>
<dbReference type="PANTHER" id="PTHR43477">
    <property type="entry name" value="DIHYDROANTICAPSIN 7-DEHYDROGENASE"/>
    <property type="match status" value="1"/>
</dbReference>
<keyword evidence="2" id="KW-0560">Oxidoreductase</keyword>